<feature type="compositionally biased region" description="Polar residues" evidence="4">
    <location>
        <begin position="195"/>
        <end position="210"/>
    </location>
</feature>
<evidence type="ECO:0000256" key="1">
    <source>
        <dbReference type="ARBA" id="ARBA00023015"/>
    </source>
</evidence>
<dbReference type="SMART" id="SM00717">
    <property type="entry name" value="SANT"/>
    <property type="match status" value="1"/>
</dbReference>
<keyword evidence="7" id="KW-1185">Reference proteome</keyword>
<sequence>MAHGSNADLRIIARNHPPTSGPSAVESDLNDELFAPLPATVCNRACRRRCAMASPSLSLANLPRPAQGQMAITKRVQQELTQIIAGPTGATQVNNETSPPSTPTSQRRHEATAQSNYNKGRPWTTDEHDRFMKALELYPSGPWRRVADYVGSKNERQTISHAQKCRQKLNRRLTPKSKRPTAGQAQDSKMKATPRPQSQAAPVLSSSQTTLVNTASEGEDICMEVRELADWPREAYLPGAFSLIDLVEESPSWVEALDTELSAFLFEDLWASLQSDEFTFDGIDLVNCEPEELHTRSELFFVYPVVQSPTGVDSYSASWSIDPTIVADICALDVNALLEAELPSIRIG</sequence>
<evidence type="ECO:0000256" key="4">
    <source>
        <dbReference type="SAM" id="MobiDB-lite"/>
    </source>
</evidence>
<gene>
    <name evidence="6" type="ORF">N0F65_001634</name>
</gene>
<protein>
    <recommendedName>
        <fullName evidence="5">HTH myb-type domain-containing protein</fullName>
    </recommendedName>
</protein>
<keyword evidence="2" id="KW-0804">Transcription</keyword>
<organism evidence="6 7">
    <name type="scientific">Lagenidium giganteum</name>
    <dbReference type="NCBI Taxonomy" id="4803"/>
    <lineage>
        <taxon>Eukaryota</taxon>
        <taxon>Sar</taxon>
        <taxon>Stramenopiles</taxon>
        <taxon>Oomycota</taxon>
        <taxon>Peronosporomycetes</taxon>
        <taxon>Pythiales</taxon>
        <taxon>Pythiaceae</taxon>
    </lineage>
</organism>
<feature type="region of interest" description="Disordered" evidence="4">
    <location>
        <begin position="153"/>
        <end position="210"/>
    </location>
</feature>
<evidence type="ECO:0000256" key="2">
    <source>
        <dbReference type="ARBA" id="ARBA00023163"/>
    </source>
</evidence>
<keyword evidence="3" id="KW-0539">Nucleus</keyword>
<dbReference type="InterPro" id="IPR009057">
    <property type="entry name" value="Homeodomain-like_sf"/>
</dbReference>
<dbReference type="PROSITE" id="PS51294">
    <property type="entry name" value="HTH_MYB"/>
    <property type="match status" value="1"/>
</dbReference>
<reference evidence="6" key="1">
    <citation type="submission" date="2022-11" db="EMBL/GenBank/DDBJ databases">
        <authorList>
            <person name="Morgan W.R."/>
            <person name="Tartar A."/>
        </authorList>
    </citation>
    <scope>NUCLEOTIDE SEQUENCE</scope>
    <source>
        <strain evidence="6">ARSEF 373</strain>
    </source>
</reference>
<evidence type="ECO:0000313" key="6">
    <source>
        <dbReference type="EMBL" id="DAZ94023.1"/>
    </source>
</evidence>
<dbReference type="AlphaFoldDB" id="A0AAV2YJL1"/>
<keyword evidence="1" id="KW-0805">Transcription regulation</keyword>
<dbReference type="CDD" id="cd00167">
    <property type="entry name" value="SANT"/>
    <property type="match status" value="1"/>
</dbReference>
<dbReference type="PANTHER" id="PTHR12802:SF155">
    <property type="entry name" value="DEUBIQUITINASE MYSM1"/>
    <property type="match status" value="1"/>
</dbReference>
<reference evidence="6" key="2">
    <citation type="journal article" date="2023" name="Microbiol Resour">
        <title>Decontamination and Annotation of the Draft Genome Sequence of the Oomycete Lagenidium giganteum ARSEF 373.</title>
        <authorList>
            <person name="Morgan W.R."/>
            <person name="Tartar A."/>
        </authorList>
    </citation>
    <scope>NUCLEOTIDE SEQUENCE</scope>
    <source>
        <strain evidence="6">ARSEF 373</strain>
    </source>
</reference>
<evidence type="ECO:0000256" key="3">
    <source>
        <dbReference type="ARBA" id="ARBA00023242"/>
    </source>
</evidence>
<proteinExistence type="predicted"/>
<feature type="region of interest" description="Disordered" evidence="4">
    <location>
        <begin position="86"/>
        <end position="125"/>
    </location>
</feature>
<dbReference type="NCBIfam" id="TIGR01557">
    <property type="entry name" value="myb_SHAQKYF"/>
    <property type="match status" value="1"/>
</dbReference>
<dbReference type="Gene3D" id="1.10.10.60">
    <property type="entry name" value="Homeodomain-like"/>
    <property type="match status" value="1"/>
</dbReference>
<feature type="region of interest" description="Disordered" evidence="4">
    <location>
        <begin position="1"/>
        <end position="26"/>
    </location>
</feature>
<dbReference type="EMBL" id="DAKRPA010000275">
    <property type="protein sequence ID" value="DAZ94023.1"/>
    <property type="molecule type" value="Genomic_DNA"/>
</dbReference>
<feature type="domain" description="HTH myb-type" evidence="5">
    <location>
        <begin position="119"/>
        <end position="177"/>
    </location>
</feature>
<name>A0AAV2YJL1_9STRA</name>
<feature type="compositionally biased region" description="Polar residues" evidence="4">
    <location>
        <begin position="89"/>
        <end position="105"/>
    </location>
</feature>
<dbReference type="InterPro" id="IPR001005">
    <property type="entry name" value="SANT/Myb"/>
</dbReference>
<dbReference type="GO" id="GO:0003677">
    <property type="term" value="F:DNA binding"/>
    <property type="evidence" value="ECO:0007669"/>
    <property type="project" value="InterPro"/>
</dbReference>
<dbReference type="InterPro" id="IPR006447">
    <property type="entry name" value="Myb_dom_plants"/>
</dbReference>
<dbReference type="Proteomes" id="UP001146120">
    <property type="component" value="Unassembled WGS sequence"/>
</dbReference>
<accession>A0AAV2YJL1</accession>
<comment type="caution">
    <text evidence="6">The sequence shown here is derived from an EMBL/GenBank/DDBJ whole genome shotgun (WGS) entry which is preliminary data.</text>
</comment>
<dbReference type="Pfam" id="PF00249">
    <property type="entry name" value="Myb_DNA-binding"/>
    <property type="match status" value="1"/>
</dbReference>
<evidence type="ECO:0000313" key="7">
    <source>
        <dbReference type="Proteomes" id="UP001146120"/>
    </source>
</evidence>
<feature type="compositionally biased region" description="Basic residues" evidence="4">
    <location>
        <begin position="163"/>
        <end position="179"/>
    </location>
</feature>
<dbReference type="InterPro" id="IPR017930">
    <property type="entry name" value="Myb_dom"/>
</dbReference>
<dbReference type="SUPFAM" id="SSF46689">
    <property type="entry name" value="Homeodomain-like"/>
    <property type="match status" value="1"/>
</dbReference>
<evidence type="ECO:0000259" key="5">
    <source>
        <dbReference type="PROSITE" id="PS51294"/>
    </source>
</evidence>
<dbReference type="PANTHER" id="PTHR12802">
    <property type="entry name" value="SWI/SNF COMPLEX-RELATED"/>
    <property type="match status" value="1"/>
</dbReference>